<name>A0ABV0U177_9TELE</name>
<protein>
    <submittedName>
        <fullName evidence="2">Uncharacterized protein</fullName>
    </submittedName>
</protein>
<keyword evidence="3" id="KW-1185">Reference proteome</keyword>
<evidence type="ECO:0000313" key="2">
    <source>
        <dbReference type="EMBL" id="MEQ2238496.1"/>
    </source>
</evidence>
<feature type="non-terminal residue" evidence="2">
    <location>
        <position position="1"/>
    </location>
</feature>
<dbReference type="Proteomes" id="UP001482620">
    <property type="component" value="Unassembled WGS sequence"/>
</dbReference>
<dbReference type="EMBL" id="JAHRIQ010052180">
    <property type="protein sequence ID" value="MEQ2238496.1"/>
    <property type="molecule type" value="Genomic_DNA"/>
</dbReference>
<sequence>PVEVARESISDASWTPSLGGVPGMSHLEEAQGTAHDTLEGFCLSAGLGTPWAPPGGTGGGVWGERRLVVSAESAAPATRSRIKRKTTSTSLIMSLKTTSCLELSKSCSNTATQNTVYSLFLLLTVS</sequence>
<feature type="region of interest" description="Disordered" evidence="1">
    <location>
        <begin position="1"/>
        <end position="20"/>
    </location>
</feature>
<evidence type="ECO:0000313" key="3">
    <source>
        <dbReference type="Proteomes" id="UP001482620"/>
    </source>
</evidence>
<organism evidence="2 3">
    <name type="scientific">Ilyodon furcidens</name>
    <name type="common">goldbreast splitfin</name>
    <dbReference type="NCBI Taxonomy" id="33524"/>
    <lineage>
        <taxon>Eukaryota</taxon>
        <taxon>Metazoa</taxon>
        <taxon>Chordata</taxon>
        <taxon>Craniata</taxon>
        <taxon>Vertebrata</taxon>
        <taxon>Euteleostomi</taxon>
        <taxon>Actinopterygii</taxon>
        <taxon>Neopterygii</taxon>
        <taxon>Teleostei</taxon>
        <taxon>Neoteleostei</taxon>
        <taxon>Acanthomorphata</taxon>
        <taxon>Ovalentaria</taxon>
        <taxon>Atherinomorphae</taxon>
        <taxon>Cyprinodontiformes</taxon>
        <taxon>Goodeidae</taxon>
        <taxon>Ilyodon</taxon>
    </lineage>
</organism>
<reference evidence="2 3" key="1">
    <citation type="submission" date="2021-06" db="EMBL/GenBank/DDBJ databases">
        <authorList>
            <person name="Palmer J.M."/>
        </authorList>
    </citation>
    <scope>NUCLEOTIDE SEQUENCE [LARGE SCALE GENOMIC DNA]</scope>
    <source>
        <strain evidence="3">if_2019</strain>
        <tissue evidence="2">Muscle</tissue>
    </source>
</reference>
<gene>
    <name evidence="2" type="ORF">ILYODFUR_033736</name>
</gene>
<comment type="caution">
    <text evidence="2">The sequence shown here is derived from an EMBL/GenBank/DDBJ whole genome shotgun (WGS) entry which is preliminary data.</text>
</comment>
<proteinExistence type="predicted"/>
<evidence type="ECO:0000256" key="1">
    <source>
        <dbReference type="SAM" id="MobiDB-lite"/>
    </source>
</evidence>
<accession>A0ABV0U177</accession>